<protein>
    <submittedName>
        <fullName evidence="1">Uncharacterized protein</fullName>
    </submittedName>
</protein>
<name>L7SSR9_CITFR</name>
<proteinExistence type="predicted"/>
<evidence type="ECO:0000313" key="1">
    <source>
        <dbReference type="EMBL" id="AGC23553.1"/>
    </source>
</evidence>
<organism evidence="1">
    <name type="scientific">Citrobacter freundii</name>
    <dbReference type="NCBI Taxonomy" id="546"/>
    <lineage>
        <taxon>Bacteria</taxon>
        <taxon>Pseudomonadati</taxon>
        <taxon>Pseudomonadota</taxon>
        <taxon>Gammaproteobacteria</taxon>
        <taxon>Enterobacterales</taxon>
        <taxon>Enterobacteriaceae</taxon>
        <taxon>Citrobacter</taxon>
        <taxon>Citrobacter freundii complex</taxon>
    </lineage>
</organism>
<reference evidence="1" key="1">
    <citation type="journal article" date="2013" name="Antimicrob. Agents Chemother.">
        <title>Complete Sequence of the IncT-Type Plasmid pT-OXA-181 Carrying the blaOXA-181 Carbapenemase Gene from Citrobacter freundii.</title>
        <authorList>
            <person name="Villa L."/>
            <person name="Carattoli A."/>
            <person name="Nordmann P."/>
            <person name="Carta C."/>
            <person name="Poirel L."/>
        </authorList>
    </citation>
    <scope>NUCLEOTIDE SEQUENCE</scope>
    <source>
        <strain evidence="1">CFSTE</strain>
        <plasmid evidence="1">pN-Cit</plasmid>
    </source>
</reference>
<sequence>MMSAYVVSDKAISTIVKTLVLTGTLQPVEAVSFGQMMLNLNTHSVNVRYQESSPAHAFEYSEPELNINDPKTQIQVIVCIDEYEYQSCEFAEYYETMVHTVLKAIKSALHEAYTETLPNPARWKAKKSYELPGYSEAEWSL</sequence>
<geneLocation type="plasmid" evidence="1">
    <name>pN-Cit</name>
</geneLocation>
<keyword evidence="1" id="KW-0614">Plasmid</keyword>
<dbReference type="AlphaFoldDB" id="L7SSR9"/>
<dbReference type="EMBL" id="JQ996149">
    <property type="protein sequence ID" value="AGC23553.1"/>
    <property type="molecule type" value="Genomic_DNA"/>
</dbReference>
<accession>L7SSR9</accession>